<dbReference type="Pfam" id="PF11361">
    <property type="entry name" value="DUF3159"/>
    <property type="match status" value="1"/>
</dbReference>
<organism evidence="3 4">
    <name type="scientific">Streptomyces zagrosensis</name>
    <dbReference type="NCBI Taxonomy" id="1042984"/>
    <lineage>
        <taxon>Bacteria</taxon>
        <taxon>Bacillati</taxon>
        <taxon>Actinomycetota</taxon>
        <taxon>Actinomycetes</taxon>
        <taxon>Kitasatosporales</taxon>
        <taxon>Streptomycetaceae</taxon>
        <taxon>Streptomyces</taxon>
    </lineage>
</organism>
<feature type="transmembrane region" description="Helical" evidence="2">
    <location>
        <begin position="195"/>
        <end position="216"/>
    </location>
</feature>
<evidence type="ECO:0000256" key="1">
    <source>
        <dbReference type="SAM" id="MobiDB-lite"/>
    </source>
</evidence>
<feature type="transmembrane region" description="Helical" evidence="2">
    <location>
        <begin position="222"/>
        <end position="244"/>
    </location>
</feature>
<evidence type="ECO:0000313" key="4">
    <source>
        <dbReference type="Proteomes" id="UP000588098"/>
    </source>
</evidence>
<name>A0A7W9QD83_9ACTN</name>
<evidence type="ECO:0000313" key="3">
    <source>
        <dbReference type="EMBL" id="MBB5937618.1"/>
    </source>
</evidence>
<feature type="transmembrane region" description="Helical" evidence="2">
    <location>
        <begin position="116"/>
        <end position="133"/>
    </location>
</feature>
<evidence type="ECO:0000256" key="2">
    <source>
        <dbReference type="SAM" id="Phobius"/>
    </source>
</evidence>
<feature type="region of interest" description="Disordered" evidence="1">
    <location>
        <begin position="1"/>
        <end position="45"/>
    </location>
</feature>
<keyword evidence="2" id="KW-1133">Transmembrane helix</keyword>
<protein>
    <recommendedName>
        <fullName evidence="5">DUF3159 domain-containing protein</fullName>
    </recommendedName>
</protein>
<proteinExistence type="predicted"/>
<keyword evidence="2" id="KW-0472">Membrane</keyword>
<feature type="transmembrane region" description="Helical" evidence="2">
    <location>
        <begin position="145"/>
        <end position="174"/>
    </location>
</feature>
<keyword evidence="4" id="KW-1185">Reference proteome</keyword>
<feature type="transmembrane region" description="Helical" evidence="2">
    <location>
        <begin position="89"/>
        <end position="109"/>
    </location>
</feature>
<accession>A0A7W9QD83</accession>
<dbReference type="EMBL" id="JACHJL010000012">
    <property type="protein sequence ID" value="MBB5937618.1"/>
    <property type="molecule type" value="Genomic_DNA"/>
</dbReference>
<dbReference type="RefSeq" id="WP_376772670.1">
    <property type="nucleotide sequence ID" value="NZ_JACHJL010000012.1"/>
</dbReference>
<dbReference type="Proteomes" id="UP000588098">
    <property type="component" value="Unassembled WGS sequence"/>
</dbReference>
<feature type="region of interest" description="Disordered" evidence="1">
    <location>
        <begin position="264"/>
        <end position="312"/>
    </location>
</feature>
<feature type="compositionally biased region" description="Basic and acidic residues" evidence="1">
    <location>
        <begin position="264"/>
        <end position="277"/>
    </location>
</feature>
<gene>
    <name evidence="3" type="ORF">FHS42_004699</name>
</gene>
<keyword evidence="2" id="KW-0812">Transmembrane</keyword>
<evidence type="ECO:0008006" key="5">
    <source>
        <dbReference type="Google" id="ProtNLM"/>
    </source>
</evidence>
<comment type="caution">
    <text evidence="3">The sequence shown here is derived from an EMBL/GenBank/DDBJ whole genome shotgun (WGS) entry which is preliminary data.</text>
</comment>
<dbReference type="AlphaFoldDB" id="A0A7W9QD83"/>
<dbReference type="InterPro" id="IPR016566">
    <property type="entry name" value="UCP010219"/>
</dbReference>
<reference evidence="3 4" key="1">
    <citation type="submission" date="2020-08" db="EMBL/GenBank/DDBJ databases">
        <title>Genomic Encyclopedia of Type Strains, Phase III (KMG-III): the genomes of soil and plant-associated and newly described type strains.</title>
        <authorList>
            <person name="Whitman W."/>
        </authorList>
    </citation>
    <scope>NUCLEOTIDE SEQUENCE [LARGE SCALE GENOMIC DNA]</scope>
    <source>
        <strain evidence="3 4">CECT 8305</strain>
    </source>
</reference>
<sequence>MTSDDKWAFDGAGPHGEALRGADGAPPGADDQGAPVGAADGPSTAAADARSKTAADTAILEAFGGVRGMVDTTVPGLVFVLIYTIKRDIHVAAIAALALTVLLAVVRLARKETLKHAFSGVFGVAFGAVFAMMSGDAKNFYLPGMLYTLGLAVAYVLSAVFRFPLIGVLLGPILKENLSWRTRNPGRFRAYTKATWAWGLILLAKSAILFPLYWWGDATQLGWVKVALGIPPFLLCVYLTWIFLAKAPPPIDVIAEMEAEEAERERVEQERVAERAVTDAVAESGSRQATDAVLGQLAADPDRTPRSGGHAR</sequence>